<reference evidence="6 7" key="1">
    <citation type="submission" date="2016-10" db="EMBL/GenBank/DDBJ databases">
        <authorList>
            <person name="de Groot N.N."/>
        </authorList>
    </citation>
    <scope>NUCLEOTIDE SEQUENCE [LARGE SCALE GENOMIC DNA]</scope>
    <source>
        <strain evidence="6 7">DSM 43067</strain>
    </source>
</reference>
<dbReference type="Pfam" id="PF01081">
    <property type="entry name" value="Aldolase"/>
    <property type="match status" value="1"/>
</dbReference>
<evidence type="ECO:0000256" key="3">
    <source>
        <dbReference type="ARBA" id="ARBA00011233"/>
    </source>
</evidence>
<keyword evidence="5" id="KW-0119">Carbohydrate metabolism</keyword>
<dbReference type="OrthoDB" id="9805177at2"/>
<name>A0A1I5KL62_9ACTN</name>
<dbReference type="NCBIfam" id="TIGR01182">
    <property type="entry name" value="eda"/>
    <property type="match status" value="1"/>
</dbReference>
<dbReference type="RefSeq" id="WP_021594171.1">
    <property type="nucleotide sequence ID" value="NZ_FOVH01000010.1"/>
</dbReference>
<accession>A0A1I5KL62</accession>
<dbReference type="Proteomes" id="UP000183413">
    <property type="component" value="Unassembled WGS sequence"/>
</dbReference>
<evidence type="ECO:0000256" key="1">
    <source>
        <dbReference type="ARBA" id="ARBA00004761"/>
    </source>
</evidence>
<dbReference type="eggNOG" id="COG0800">
    <property type="taxonomic scope" value="Bacteria"/>
</dbReference>
<evidence type="ECO:0000313" key="6">
    <source>
        <dbReference type="EMBL" id="SFO85769.1"/>
    </source>
</evidence>
<dbReference type="SUPFAM" id="SSF51569">
    <property type="entry name" value="Aldolase"/>
    <property type="match status" value="1"/>
</dbReference>
<dbReference type="InterPro" id="IPR000887">
    <property type="entry name" value="Aldlse_KDPG_KHG"/>
</dbReference>
<dbReference type="PANTHER" id="PTHR30246">
    <property type="entry name" value="2-KETO-3-DEOXY-6-PHOSPHOGLUCONATE ALDOLASE"/>
    <property type="match status" value="1"/>
</dbReference>
<comment type="similarity">
    <text evidence="2">Belongs to the KHG/KDPG aldolase family.</text>
</comment>
<comment type="pathway">
    <text evidence="1">Carbohydrate acid metabolism.</text>
</comment>
<dbReference type="Gene3D" id="3.20.20.70">
    <property type="entry name" value="Aldolase class I"/>
    <property type="match status" value="1"/>
</dbReference>
<keyword evidence="7" id="KW-1185">Reference proteome</keyword>
<keyword evidence="4" id="KW-0456">Lyase</keyword>
<proteinExistence type="inferred from homology"/>
<evidence type="ECO:0000256" key="5">
    <source>
        <dbReference type="ARBA" id="ARBA00023277"/>
    </source>
</evidence>
<dbReference type="PROSITE" id="PS00160">
    <property type="entry name" value="ALDOLASE_KDPG_KHG_2"/>
    <property type="match status" value="1"/>
</dbReference>
<dbReference type="EMBL" id="FOVH01000010">
    <property type="protein sequence ID" value="SFO85769.1"/>
    <property type="molecule type" value="Genomic_DNA"/>
</dbReference>
<dbReference type="InterPro" id="IPR013785">
    <property type="entry name" value="Aldolase_TIM"/>
</dbReference>
<protein>
    <submittedName>
        <fullName evidence="6">2-dehydro-3-deoxyphosphogluconate aldolase / (4S)-4-hydroxy-2-oxoglutarate aldolase</fullName>
    </submittedName>
</protein>
<evidence type="ECO:0000313" key="7">
    <source>
        <dbReference type="Proteomes" id="UP000183413"/>
    </source>
</evidence>
<dbReference type="GO" id="GO:0016829">
    <property type="term" value="F:lyase activity"/>
    <property type="evidence" value="ECO:0007669"/>
    <property type="project" value="UniProtKB-KW"/>
</dbReference>
<evidence type="ECO:0000256" key="4">
    <source>
        <dbReference type="ARBA" id="ARBA00023239"/>
    </source>
</evidence>
<evidence type="ECO:0000256" key="2">
    <source>
        <dbReference type="ARBA" id="ARBA00006906"/>
    </source>
</evidence>
<dbReference type="AlphaFoldDB" id="A0A1I5KL62"/>
<gene>
    <name evidence="6" type="ORF">SAMN04489713_11046</name>
</gene>
<sequence>MSDVLDGIRAAGAVAILRLADHRRAVPVGRVLYGAGLTAMEITFDHPGAPAALRDLRAALPGDALLGAGTVRTPDQVRQAAEHGARYCVSPHTDAPLIRAVLAAGLEPLPGAGTATEVATALDAGARLIKLFPAGPLGVPFMRALHGPFRGTAFVPTGGIRHDAAGAWLDAGAAAVGLGSDLVPAAPSEDDVPLIAERAARVAAQVAEARS</sequence>
<dbReference type="InterPro" id="IPR031338">
    <property type="entry name" value="KDPG/KHG_AS_2"/>
</dbReference>
<dbReference type="PANTHER" id="PTHR30246:SF1">
    <property type="entry name" value="2-DEHYDRO-3-DEOXY-6-PHOSPHOGALACTONATE ALDOLASE-RELATED"/>
    <property type="match status" value="1"/>
</dbReference>
<dbReference type="STRING" id="1993.SAMN04489713_11046"/>
<organism evidence="6 7">
    <name type="scientific">Actinomadura madurae</name>
    <dbReference type="NCBI Taxonomy" id="1993"/>
    <lineage>
        <taxon>Bacteria</taxon>
        <taxon>Bacillati</taxon>
        <taxon>Actinomycetota</taxon>
        <taxon>Actinomycetes</taxon>
        <taxon>Streptosporangiales</taxon>
        <taxon>Thermomonosporaceae</taxon>
        <taxon>Actinomadura</taxon>
    </lineage>
</organism>
<comment type="subunit">
    <text evidence="3">Homotrimer.</text>
</comment>
<dbReference type="InParanoid" id="A0A1I5KL62"/>
<dbReference type="CDD" id="cd00452">
    <property type="entry name" value="KDPG_aldolase"/>
    <property type="match status" value="1"/>
</dbReference>